<feature type="region of interest" description="Disordered" evidence="1">
    <location>
        <begin position="45"/>
        <end position="94"/>
    </location>
</feature>
<dbReference type="Proteomes" id="UP000518752">
    <property type="component" value="Unassembled WGS sequence"/>
</dbReference>
<feature type="region of interest" description="Disordered" evidence="1">
    <location>
        <begin position="1"/>
        <end position="26"/>
    </location>
</feature>
<comment type="caution">
    <text evidence="2">The sequence shown here is derived from an EMBL/GenBank/DDBJ whole genome shotgun (WGS) entry which is preliminary data.</text>
</comment>
<reference evidence="2 3" key="1">
    <citation type="journal article" date="2020" name="ISME J.">
        <title>Uncovering the hidden diversity of litter-decomposition mechanisms in mushroom-forming fungi.</title>
        <authorList>
            <person name="Floudas D."/>
            <person name="Bentzer J."/>
            <person name="Ahren D."/>
            <person name="Johansson T."/>
            <person name="Persson P."/>
            <person name="Tunlid A."/>
        </authorList>
    </citation>
    <scope>NUCLEOTIDE SEQUENCE [LARGE SCALE GENOMIC DNA]</scope>
    <source>
        <strain evidence="2 3">CBS 406.79</strain>
    </source>
</reference>
<proteinExistence type="predicted"/>
<feature type="compositionally biased region" description="Polar residues" evidence="1">
    <location>
        <begin position="83"/>
        <end position="94"/>
    </location>
</feature>
<accession>A0A8H5HDT2</accession>
<dbReference type="EMBL" id="JAACJN010000057">
    <property type="protein sequence ID" value="KAF5381479.1"/>
    <property type="molecule type" value="Genomic_DNA"/>
</dbReference>
<protein>
    <submittedName>
        <fullName evidence="2">Uncharacterized protein</fullName>
    </submittedName>
</protein>
<evidence type="ECO:0000313" key="3">
    <source>
        <dbReference type="Proteomes" id="UP000518752"/>
    </source>
</evidence>
<sequence length="123" mass="12338">MSSSNSSSTPYSSDPAPSSSSTANLIPKASTTKKDYFAAFTSLQSTYGVGGTPTSVPVQGSNRTAPSSSSVAAGGHPSAPYGSLSNKPGSYTQSGKNYEDAFAALYAKHGAPGGGMSSTRSRK</sequence>
<feature type="compositionally biased region" description="Polar residues" evidence="1">
    <location>
        <begin position="45"/>
        <end position="71"/>
    </location>
</feature>
<keyword evidence="3" id="KW-1185">Reference proteome</keyword>
<dbReference type="AlphaFoldDB" id="A0A8H5HDT2"/>
<dbReference type="OrthoDB" id="3035676at2759"/>
<evidence type="ECO:0000313" key="2">
    <source>
        <dbReference type="EMBL" id="KAF5381479.1"/>
    </source>
</evidence>
<feature type="compositionally biased region" description="Low complexity" evidence="1">
    <location>
        <begin position="1"/>
        <end position="21"/>
    </location>
</feature>
<organism evidence="2 3">
    <name type="scientific">Collybiopsis confluens</name>
    <dbReference type="NCBI Taxonomy" id="2823264"/>
    <lineage>
        <taxon>Eukaryota</taxon>
        <taxon>Fungi</taxon>
        <taxon>Dikarya</taxon>
        <taxon>Basidiomycota</taxon>
        <taxon>Agaricomycotina</taxon>
        <taxon>Agaricomycetes</taxon>
        <taxon>Agaricomycetidae</taxon>
        <taxon>Agaricales</taxon>
        <taxon>Marasmiineae</taxon>
        <taxon>Omphalotaceae</taxon>
        <taxon>Collybiopsis</taxon>
    </lineage>
</organism>
<name>A0A8H5HDT2_9AGAR</name>
<evidence type="ECO:0000256" key="1">
    <source>
        <dbReference type="SAM" id="MobiDB-lite"/>
    </source>
</evidence>
<gene>
    <name evidence="2" type="ORF">D9757_008137</name>
</gene>